<feature type="chain" id="PRO_5020995772" evidence="1">
    <location>
        <begin position="34"/>
        <end position="269"/>
    </location>
</feature>
<feature type="signal peptide" evidence="1">
    <location>
        <begin position="1"/>
        <end position="33"/>
    </location>
</feature>
<keyword evidence="1" id="KW-0732">Signal</keyword>
<dbReference type="Proteomes" id="UP000295662">
    <property type="component" value="Unassembled WGS sequence"/>
</dbReference>
<evidence type="ECO:0000313" key="3">
    <source>
        <dbReference type="Proteomes" id="UP000295662"/>
    </source>
</evidence>
<dbReference type="EMBL" id="SOCA01000005">
    <property type="protein sequence ID" value="TDU69442.1"/>
    <property type="molecule type" value="Genomic_DNA"/>
</dbReference>
<name>A0A4R7RUM0_9BACT</name>
<protein>
    <submittedName>
        <fullName evidence="2">Uncharacterized protein</fullName>
    </submittedName>
</protein>
<sequence length="269" mass="30334">MKQNPMKLVHKSLTSWFSGICVVLIAISTVATAQTPAQPEYVAYYNPETGFKPAQTSLTQIFLQLAGSLEHHGSPEPYIRHMQAEHKRISSLYEQKTGKPHKGRMPAHMADEYLQQLVSNWNALSPRLGLDTFSKEIGRCAREGIRGTRNTGTIAIEIFNQHQDLVIEGMKSGAGKGNDFERLRSKIKTELEFDKPGVTLVGYETQRRDAVRYALVIEGRFHALDKKIDAALPTEQASELKNVMHCFFMDLCELAHSEFEIGMLNWSLQ</sequence>
<keyword evidence="3" id="KW-1185">Reference proteome</keyword>
<evidence type="ECO:0000313" key="2">
    <source>
        <dbReference type="EMBL" id="TDU69442.1"/>
    </source>
</evidence>
<dbReference type="AlphaFoldDB" id="A0A4R7RUM0"/>
<gene>
    <name evidence="2" type="ORF">EI77_03097</name>
</gene>
<evidence type="ECO:0000256" key="1">
    <source>
        <dbReference type="SAM" id="SignalP"/>
    </source>
</evidence>
<accession>A0A4R7RUM0</accession>
<comment type="caution">
    <text evidence="2">The sequence shown here is derived from an EMBL/GenBank/DDBJ whole genome shotgun (WGS) entry which is preliminary data.</text>
</comment>
<proteinExistence type="predicted"/>
<reference evidence="2 3" key="1">
    <citation type="submission" date="2019-03" db="EMBL/GenBank/DDBJ databases">
        <title>Genomic Encyclopedia of Archaeal and Bacterial Type Strains, Phase II (KMG-II): from individual species to whole genera.</title>
        <authorList>
            <person name="Goeker M."/>
        </authorList>
    </citation>
    <scope>NUCLEOTIDE SEQUENCE [LARGE SCALE GENOMIC DNA]</scope>
    <source>
        <strain evidence="2 3">ATCC 25309</strain>
    </source>
</reference>
<organism evidence="2 3">
    <name type="scientific">Prosthecobacter fusiformis</name>
    <dbReference type="NCBI Taxonomy" id="48464"/>
    <lineage>
        <taxon>Bacteria</taxon>
        <taxon>Pseudomonadati</taxon>
        <taxon>Verrucomicrobiota</taxon>
        <taxon>Verrucomicrobiia</taxon>
        <taxon>Verrucomicrobiales</taxon>
        <taxon>Verrucomicrobiaceae</taxon>
        <taxon>Prosthecobacter</taxon>
    </lineage>
</organism>